<sequence length="39" mass="4535">MSKSPKEFPREMIKEGDLKTAGDLHSYLKDILRILSRKC</sequence>
<accession>A0A366HWS5</accession>
<protein>
    <submittedName>
        <fullName evidence="1">Uncharacterized protein</fullName>
    </submittedName>
</protein>
<dbReference type="AlphaFoldDB" id="A0A366HWS5"/>
<name>A0A366HWS5_9FIRM</name>
<dbReference type="EMBL" id="QNRX01000034">
    <property type="protein sequence ID" value="RBP57051.1"/>
    <property type="molecule type" value="Genomic_DNA"/>
</dbReference>
<organism evidence="1 2">
    <name type="scientific">Alkalibaculum bacchi</name>
    <dbReference type="NCBI Taxonomy" id="645887"/>
    <lineage>
        <taxon>Bacteria</taxon>
        <taxon>Bacillati</taxon>
        <taxon>Bacillota</taxon>
        <taxon>Clostridia</taxon>
        <taxon>Eubacteriales</taxon>
        <taxon>Eubacteriaceae</taxon>
        <taxon>Alkalibaculum</taxon>
    </lineage>
</organism>
<gene>
    <name evidence="1" type="ORF">DES36_1341</name>
</gene>
<evidence type="ECO:0000313" key="2">
    <source>
        <dbReference type="Proteomes" id="UP000253490"/>
    </source>
</evidence>
<comment type="caution">
    <text evidence="1">The sequence shown here is derived from an EMBL/GenBank/DDBJ whole genome shotgun (WGS) entry which is preliminary data.</text>
</comment>
<proteinExistence type="predicted"/>
<dbReference type="Proteomes" id="UP000253490">
    <property type="component" value="Unassembled WGS sequence"/>
</dbReference>
<evidence type="ECO:0000313" key="1">
    <source>
        <dbReference type="EMBL" id="RBP57051.1"/>
    </source>
</evidence>
<keyword evidence="2" id="KW-1185">Reference proteome</keyword>
<reference evidence="1 2" key="1">
    <citation type="submission" date="2018-06" db="EMBL/GenBank/DDBJ databases">
        <title>Genomic Encyclopedia of Type Strains, Phase IV (KMG-IV): sequencing the most valuable type-strain genomes for metagenomic binning, comparative biology and taxonomic classification.</title>
        <authorList>
            <person name="Goeker M."/>
        </authorList>
    </citation>
    <scope>NUCLEOTIDE SEQUENCE [LARGE SCALE GENOMIC DNA]</scope>
    <source>
        <strain evidence="1 2">DSM 22112</strain>
    </source>
</reference>